<dbReference type="EMBL" id="MPDK01000002">
    <property type="protein sequence ID" value="PWI58863.1"/>
    <property type="molecule type" value="Genomic_DNA"/>
</dbReference>
<dbReference type="PROSITE" id="PS50893">
    <property type="entry name" value="ABC_TRANSPORTER_2"/>
    <property type="match status" value="2"/>
</dbReference>
<proteinExistence type="predicted"/>
<dbReference type="Proteomes" id="UP000245380">
    <property type="component" value="Unassembled WGS sequence"/>
</dbReference>
<dbReference type="SMART" id="SM00382">
    <property type="entry name" value="AAA"/>
    <property type="match status" value="2"/>
</dbReference>
<protein>
    <recommendedName>
        <fullName evidence="4">ABC transporter domain-containing protein</fullName>
    </recommendedName>
</protein>
<feature type="coiled-coil region" evidence="3">
    <location>
        <begin position="109"/>
        <end position="136"/>
    </location>
</feature>
<dbReference type="PANTHER" id="PTHR42855">
    <property type="entry name" value="ABC TRANSPORTER ATP-BINDING SUBUNIT"/>
    <property type="match status" value="1"/>
</dbReference>
<dbReference type="GO" id="GO:0005524">
    <property type="term" value="F:ATP binding"/>
    <property type="evidence" value="ECO:0007669"/>
    <property type="project" value="UniProtKB-KW"/>
</dbReference>
<keyword evidence="3" id="KW-0175">Coiled coil</keyword>
<evidence type="ECO:0000313" key="6">
    <source>
        <dbReference type="Proteomes" id="UP000245380"/>
    </source>
</evidence>
<dbReference type="AlphaFoldDB" id="A0A2U3DC52"/>
<feature type="domain" description="ABC transporter" evidence="4">
    <location>
        <begin position="324"/>
        <end position="533"/>
    </location>
</feature>
<dbReference type="GO" id="GO:0016887">
    <property type="term" value="F:ATP hydrolysis activity"/>
    <property type="evidence" value="ECO:0007669"/>
    <property type="project" value="InterPro"/>
</dbReference>
<evidence type="ECO:0000259" key="4">
    <source>
        <dbReference type="PROSITE" id="PS50893"/>
    </source>
</evidence>
<dbReference type="InterPro" id="IPR051309">
    <property type="entry name" value="ABCF_ATPase"/>
</dbReference>
<dbReference type="PROSITE" id="PS00211">
    <property type="entry name" value="ABC_TRANSPORTER_1"/>
    <property type="match status" value="2"/>
</dbReference>
<evidence type="ECO:0000256" key="3">
    <source>
        <dbReference type="SAM" id="Coils"/>
    </source>
</evidence>
<keyword evidence="2" id="KW-0067">ATP-binding</keyword>
<dbReference type="InterPro" id="IPR003439">
    <property type="entry name" value="ABC_transporter-like_ATP-bd"/>
</dbReference>
<dbReference type="InterPro" id="IPR017871">
    <property type="entry name" value="ABC_transporter-like_CS"/>
</dbReference>
<dbReference type="PANTHER" id="PTHR42855:SF2">
    <property type="entry name" value="DRUG RESISTANCE ABC TRANSPORTER,ATP-BINDING PROTEIN"/>
    <property type="match status" value="1"/>
</dbReference>
<dbReference type="InterPro" id="IPR032781">
    <property type="entry name" value="ABC_tran_Xtn"/>
</dbReference>
<keyword evidence="1" id="KW-0547">Nucleotide-binding</keyword>
<dbReference type="InterPro" id="IPR027417">
    <property type="entry name" value="P-loop_NTPase"/>
</dbReference>
<organism evidence="5 6">
    <name type="scientific">Sulfoacidibacillus thermotolerans</name>
    <name type="common">Acidibacillus sulfuroxidans</name>
    <dbReference type="NCBI Taxonomy" id="1765684"/>
    <lineage>
        <taxon>Bacteria</taxon>
        <taxon>Bacillati</taxon>
        <taxon>Bacillota</taxon>
        <taxon>Bacilli</taxon>
        <taxon>Bacillales</taxon>
        <taxon>Alicyclobacillaceae</taxon>
        <taxon>Sulfoacidibacillus</taxon>
    </lineage>
</organism>
<sequence length="533" mass="59992">MSILEISNLSHGFGDRTLFKNVNIHLSAREHVALIGRNGAGKSTLFNLITDQISHDQGHIRWQNGIKIGFLTQHAKLSDFLTINDALLHAFDSILSKERTLQGIATKLANATGKQLERLLEQYANLQDELEREGIYEVSARIQTVADGLGILELGLDHPVAHLSGGQRTKVLLAQLLLQQCDVLLLDEPTNFLDVSHINWLSNFLKQYEKAFLVISHDALFLNQIADVIWSLENTELVRYSGSYSAYLSYASEKQTQQIQAYSRQQQEIKRMEDFIEKNIARASTTKRAQSRRKALEKMDRITTPTILAPPSFSFKEVPASAKIALEATNLIIGYTHPLLPALNLLIEHNSKIALTGCNGIGKSTLLRTLLGELPPLSGEIHHDEKLKIGYFAQEEYEKSKATPLDRIWQCVPDWPKKDVLRVLARSGLKHEHMNQPIHSLSGGEQAKVRLCKLTLQPANFLLFDEPTNHLDQPTKDALNTAMKNFTGTLILVSHEPAFYKSIVDTLIDLETLYANGKETQIIARHFKKTKRH</sequence>
<feature type="domain" description="ABC transporter" evidence="4">
    <location>
        <begin position="4"/>
        <end position="259"/>
    </location>
</feature>
<dbReference type="Pfam" id="PF12848">
    <property type="entry name" value="ABC_tran_Xtn"/>
    <property type="match status" value="1"/>
</dbReference>
<evidence type="ECO:0000313" key="5">
    <source>
        <dbReference type="EMBL" id="PWI58863.1"/>
    </source>
</evidence>
<name>A0A2U3DC52_SULT2</name>
<dbReference type="Pfam" id="PF00005">
    <property type="entry name" value="ABC_tran"/>
    <property type="match status" value="2"/>
</dbReference>
<dbReference type="SUPFAM" id="SSF52540">
    <property type="entry name" value="P-loop containing nucleoside triphosphate hydrolases"/>
    <property type="match status" value="2"/>
</dbReference>
<dbReference type="InterPro" id="IPR003593">
    <property type="entry name" value="AAA+_ATPase"/>
</dbReference>
<gene>
    <name evidence="5" type="ORF">BM613_01890</name>
</gene>
<dbReference type="OrthoDB" id="9760950at2"/>
<evidence type="ECO:0000256" key="2">
    <source>
        <dbReference type="ARBA" id="ARBA00022840"/>
    </source>
</evidence>
<comment type="caution">
    <text evidence="5">The sequence shown here is derived from an EMBL/GenBank/DDBJ whole genome shotgun (WGS) entry which is preliminary data.</text>
</comment>
<dbReference type="CDD" id="cd03221">
    <property type="entry name" value="ABCF_EF-3"/>
    <property type="match status" value="2"/>
</dbReference>
<accession>A0A2U3DC52</accession>
<evidence type="ECO:0000256" key="1">
    <source>
        <dbReference type="ARBA" id="ARBA00022741"/>
    </source>
</evidence>
<dbReference type="FunFam" id="3.40.50.300:FF:000011">
    <property type="entry name" value="Putative ABC transporter ATP-binding component"/>
    <property type="match status" value="1"/>
</dbReference>
<dbReference type="Gene3D" id="3.40.50.300">
    <property type="entry name" value="P-loop containing nucleotide triphosphate hydrolases"/>
    <property type="match status" value="2"/>
</dbReference>
<keyword evidence="6" id="KW-1185">Reference proteome</keyword>
<dbReference type="RefSeq" id="WP_109429458.1">
    <property type="nucleotide sequence ID" value="NZ_MPDK01000002.1"/>
</dbReference>
<reference evidence="5 6" key="1">
    <citation type="submission" date="2016-11" db="EMBL/GenBank/DDBJ databases">
        <title>Comparative genomics of Acidibacillus ferroxidans species.</title>
        <authorList>
            <person name="Oliveira G."/>
            <person name="Nunes G."/>
            <person name="Oliveira R."/>
            <person name="Araujo F."/>
            <person name="Salim A."/>
            <person name="Scholte L."/>
            <person name="Morais D."/>
            <person name="Nancucheo I."/>
            <person name="Johnson D.B."/>
            <person name="Grail B."/>
            <person name="Bittencourt J."/>
            <person name="Valadares R."/>
        </authorList>
    </citation>
    <scope>NUCLEOTIDE SEQUENCE [LARGE SCALE GENOMIC DNA]</scope>
    <source>
        <strain evidence="5 6">Y002</strain>
    </source>
</reference>